<dbReference type="Proteomes" id="UP000245711">
    <property type="component" value="Chromosome"/>
</dbReference>
<feature type="compositionally biased region" description="Acidic residues" evidence="1">
    <location>
        <begin position="218"/>
        <end position="274"/>
    </location>
</feature>
<proteinExistence type="predicted"/>
<organism evidence="4 5">
    <name type="scientific">Rhodococcus oxybenzonivorans</name>
    <dbReference type="NCBI Taxonomy" id="1990687"/>
    <lineage>
        <taxon>Bacteria</taxon>
        <taxon>Bacillati</taxon>
        <taxon>Actinomycetota</taxon>
        <taxon>Actinomycetes</taxon>
        <taxon>Mycobacteriales</taxon>
        <taxon>Nocardiaceae</taxon>
        <taxon>Rhodococcus</taxon>
    </lineage>
</organism>
<feature type="domain" description="DUF6779" evidence="3">
    <location>
        <begin position="45"/>
        <end position="152"/>
    </location>
</feature>
<keyword evidence="2" id="KW-0812">Transmembrane</keyword>
<dbReference type="Pfam" id="PF20570">
    <property type="entry name" value="DUF6779"/>
    <property type="match status" value="1"/>
</dbReference>
<name>A0A2S2BQA0_9NOCA</name>
<dbReference type="AlphaFoldDB" id="A0A2S2BQA0"/>
<feature type="transmembrane region" description="Helical" evidence="2">
    <location>
        <begin position="20"/>
        <end position="38"/>
    </location>
</feature>
<dbReference type="KEGG" id="roz:CBI38_03630"/>
<keyword evidence="2" id="KW-1133">Transmembrane helix</keyword>
<dbReference type="EMBL" id="CP021354">
    <property type="protein sequence ID" value="AWK70791.1"/>
    <property type="molecule type" value="Genomic_DNA"/>
</dbReference>
<sequence length="349" mass="37906">MTNPGRLKSARRNQRSASQMIVAALLALAVVASLFLIFSESVPLLRVGVVVALWAATLGAIAMTKYRRESALDKAKVNDLQTVYELQLEREISARREYELTVEKRVRSEVRADAEELAALRAELSSLRKSLEALFDGAMPTERIALRADSTRVQELAGGSYSSYQPAASGLYIPGAGHSGHQGQQSGGPQHHFANPDDEPVTAETSIVAPDNRGYAEAEIEVEPEPEAQPESEAQPEQEPEAEAQPEQEPEAEAQPEQEPEAEAQPEVEAQPETEPEKEPEAAPQPEVEAQDEPEPVPGSRRARRRASEDDEPTGAHASGLSVAEIMANMHTTAGTAQGTGRRRRREAE</sequence>
<evidence type="ECO:0000259" key="3">
    <source>
        <dbReference type="Pfam" id="PF20570"/>
    </source>
</evidence>
<evidence type="ECO:0000256" key="2">
    <source>
        <dbReference type="SAM" id="Phobius"/>
    </source>
</evidence>
<evidence type="ECO:0000256" key="1">
    <source>
        <dbReference type="SAM" id="MobiDB-lite"/>
    </source>
</evidence>
<dbReference type="InterPro" id="IPR046706">
    <property type="entry name" value="DUF6779"/>
</dbReference>
<accession>A0A2S2BQA0</accession>
<dbReference type="RefSeq" id="WP_204164869.1">
    <property type="nucleotide sequence ID" value="NZ_CP021354.1"/>
</dbReference>
<feature type="compositionally biased region" description="Low complexity" evidence="1">
    <location>
        <begin position="174"/>
        <end position="192"/>
    </location>
</feature>
<evidence type="ECO:0000313" key="5">
    <source>
        <dbReference type="Proteomes" id="UP000245711"/>
    </source>
</evidence>
<dbReference type="PANTHER" id="PTHR34403">
    <property type="entry name" value="TOL-PAL SYSTEM PROTEIN TOLA"/>
    <property type="match status" value="1"/>
</dbReference>
<evidence type="ECO:0000313" key="4">
    <source>
        <dbReference type="EMBL" id="AWK70791.1"/>
    </source>
</evidence>
<keyword evidence="5" id="KW-1185">Reference proteome</keyword>
<gene>
    <name evidence="4" type="ORF">CBI38_03630</name>
</gene>
<keyword evidence="2" id="KW-0472">Membrane</keyword>
<feature type="transmembrane region" description="Helical" evidence="2">
    <location>
        <begin position="44"/>
        <end position="64"/>
    </location>
</feature>
<feature type="region of interest" description="Disordered" evidence="1">
    <location>
        <begin position="172"/>
        <end position="200"/>
    </location>
</feature>
<dbReference type="PANTHER" id="PTHR34403:SF14">
    <property type="entry name" value="OS05G0225800 PROTEIN"/>
    <property type="match status" value="1"/>
</dbReference>
<dbReference type="InterPro" id="IPR050972">
    <property type="entry name" value="SDr-like"/>
</dbReference>
<feature type="region of interest" description="Disordered" evidence="1">
    <location>
        <begin position="218"/>
        <end position="349"/>
    </location>
</feature>
<reference evidence="4 5" key="1">
    <citation type="submission" date="2017-05" db="EMBL/GenBank/DDBJ databases">
        <title>Isolation of Rhodococcus sp. S2-17 biodegrading of BP-3.</title>
        <authorList>
            <person name="Lee Y."/>
            <person name="Kim K.H."/>
            <person name="Chun B.H."/>
            <person name="Jung H.S."/>
            <person name="Jeon C.O."/>
        </authorList>
    </citation>
    <scope>NUCLEOTIDE SEQUENCE [LARGE SCALE GENOMIC DNA]</scope>
    <source>
        <strain evidence="4 5">S2-17</strain>
    </source>
</reference>
<protein>
    <recommendedName>
        <fullName evidence="3">DUF6779 domain-containing protein</fullName>
    </recommendedName>
</protein>